<evidence type="ECO:0000313" key="1">
    <source>
        <dbReference type="EMBL" id="USS87728.1"/>
    </source>
</evidence>
<organism evidence="1 2">
    <name type="scientific">Fructilactobacillus hinvesii</name>
    <dbReference type="NCBI Taxonomy" id="2940300"/>
    <lineage>
        <taxon>Bacteria</taxon>
        <taxon>Bacillati</taxon>
        <taxon>Bacillota</taxon>
        <taxon>Bacilli</taxon>
        <taxon>Lactobacillales</taxon>
        <taxon>Lactobacillaceae</taxon>
        <taxon>Fructilactobacillus</taxon>
    </lineage>
</organism>
<reference evidence="1" key="1">
    <citation type="submission" date="2022-05" db="EMBL/GenBank/DDBJ databases">
        <authorList>
            <person name="Oliphant S.A."/>
            <person name="Watson-Haigh N.S."/>
            <person name="Sumby K.M."/>
            <person name="Gardner J.M."/>
            <person name="Jiranek V."/>
        </authorList>
    </citation>
    <scope>NUCLEOTIDE SEQUENCE</scope>
    <source>
        <strain evidence="1">KI11_C11</strain>
    </source>
</reference>
<sequence length="70" mass="8051">MTIKPLPENQLPEYMNYYQTCQFLNIGSYNLLYKFIAKGLKVTVVGGSKRISKTDARKFMEDNAKSQVAR</sequence>
<name>A0ABY5BRH9_9LACO</name>
<keyword evidence="1" id="KW-0238">DNA-binding</keyword>
<proteinExistence type="predicted"/>
<keyword evidence="2" id="KW-1185">Reference proteome</keyword>
<protein>
    <submittedName>
        <fullName evidence="1">DNA-binding protein</fullName>
    </submittedName>
</protein>
<dbReference type="Proteomes" id="UP001057025">
    <property type="component" value="Chromosome"/>
</dbReference>
<dbReference type="EMBL" id="CP097118">
    <property type="protein sequence ID" value="USS87728.1"/>
    <property type="molecule type" value="Genomic_DNA"/>
</dbReference>
<dbReference type="RefSeq" id="WP_252797018.1">
    <property type="nucleotide sequence ID" value="NZ_CP097118.1"/>
</dbReference>
<dbReference type="GO" id="GO:0003677">
    <property type="term" value="F:DNA binding"/>
    <property type="evidence" value="ECO:0007669"/>
    <property type="project" value="UniProtKB-KW"/>
</dbReference>
<accession>A0ABY5BRH9</accession>
<gene>
    <name evidence="1" type="ORF">M3M39_06375</name>
</gene>
<evidence type="ECO:0000313" key="2">
    <source>
        <dbReference type="Proteomes" id="UP001057025"/>
    </source>
</evidence>